<feature type="domain" description="Amidohydrolase 3" evidence="1">
    <location>
        <begin position="22"/>
        <end position="366"/>
    </location>
</feature>
<gene>
    <name evidence="2" type="ORF">C7380_11645</name>
</gene>
<name>A0AA45C5I3_9BACT</name>
<dbReference type="RefSeq" id="WP_109605667.1">
    <property type="nucleotide sequence ID" value="NZ_QGGI01000016.1"/>
</dbReference>
<evidence type="ECO:0000313" key="2">
    <source>
        <dbReference type="EMBL" id="PWJ89032.1"/>
    </source>
</evidence>
<dbReference type="InterPro" id="IPR013108">
    <property type="entry name" value="Amidohydro_3"/>
</dbReference>
<dbReference type="AlphaFoldDB" id="A0AA45C5I3"/>
<dbReference type="Gene3D" id="3.20.20.140">
    <property type="entry name" value="Metal-dependent hydrolases"/>
    <property type="match status" value="1"/>
</dbReference>
<evidence type="ECO:0000313" key="3">
    <source>
        <dbReference type="Proteomes" id="UP000245921"/>
    </source>
</evidence>
<protein>
    <recommendedName>
        <fullName evidence="1">Amidohydrolase 3 domain-containing protein</fullName>
    </recommendedName>
</protein>
<dbReference type="Gene3D" id="3.10.310.70">
    <property type="match status" value="1"/>
</dbReference>
<dbReference type="EMBL" id="QGGI01000016">
    <property type="protein sequence ID" value="PWJ89032.1"/>
    <property type="molecule type" value="Genomic_DNA"/>
</dbReference>
<accession>A0AA45C5I3</accession>
<dbReference type="SUPFAM" id="SSF51556">
    <property type="entry name" value="Metallo-dependent hydrolases"/>
    <property type="match status" value="1"/>
</dbReference>
<dbReference type="Proteomes" id="UP000245921">
    <property type="component" value="Unassembled WGS sequence"/>
</dbReference>
<organism evidence="2 3">
    <name type="scientific">Oceanotoga teriensis</name>
    <dbReference type="NCBI Taxonomy" id="515440"/>
    <lineage>
        <taxon>Bacteria</taxon>
        <taxon>Thermotogati</taxon>
        <taxon>Thermotogota</taxon>
        <taxon>Thermotogae</taxon>
        <taxon>Petrotogales</taxon>
        <taxon>Petrotogaceae</taxon>
        <taxon>Oceanotoga</taxon>
    </lineage>
</organism>
<evidence type="ECO:0000259" key="1">
    <source>
        <dbReference type="Pfam" id="PF07969"/>
    </source>
</evidence>
<sequence length="425" mass="50193">MKKLRRNGDFYTINTKHNFNYFVTPLATDTHLHLLGFGEKLNNPDLEHKDNENIKKIIEEELLKDKKDIVLRGWSEQDCDLNKDILDDFKTEKNILLIRRCGHVAIANTNLLENLDFEESEKYVNRSNGYIYEKALEKIYEKIGYFTDINGAYEEAKNYLISKGYGFVHSEDIHGITVDDLPYDDEYLKVYEKIAVNSYDELLKYYERGYFKKYKAVKVYLDGSFGGWTAYMREVYKDRNTKGKFVWNKEELMKVLLFCEDKKLHLAMHAIGDASIDIILEIFEKINPIGLHRIIHSAILHDEQIKKLEKYNIILDMQPEFINSDKPILEKRLGLRTEKAYRFLDIYKSNIPLFLSSDAPVEIPDWIRDLKTLSDMGIPLKYLLHKVTYAPEVIDKIDREKDMHDRYLIFKDNPHEKITIPEIHI</sequence>
<dbReference type="PANTHER" id="PTHR22642">
    <property type="entry name" value="IMIDAZOLONEPROPIONASE"/>
    <property type="match status" value="1"/>
</dbReference>
<proteinExistence type="predicted"/>
<keyword evidence="3" id="KW-1185">Reference proteome</keyword>
<comment type="caution">
    <text evidence="2">The sequence shown here is derived from an EMBL/GenBank/DDBJ whole genome shotgun (WGS) entry which is preliminary data.</text>
</comment>
<reference evidence="2 3" key="1">
    <citation type="submission" date="2018-05" db="EMBL/GenBank/DDBJ databases">
        <title>Genomic Encyclopedia of Type Strains, Phase IV (KMG-IV): sequencing the most valuable type-strain genomes for metagenomic binning, comparative biology and taxonomic classification.</title>
        <authorList>
            <person name="Goeker M."/>
        </authorList>
    </citation>
    <scope>NUCLEOTIDE SEQUENCE [LARGE SCALE GENOMIC DNA]</scope>
    <source>
        <strain evidence="2 3">DSM 24906</strain>
    </source>
</reference>
<dbReference type="PANTHER" id="PTHR22642:SF2">
    <property type="entry name" value="PROTEIN LONG AFTER FAR-RED 3"/>
    <property type="match status" value="1"/>
</dbReference>
<dbReference type="Pfam" id="PF07969">
    <property type="entry name" value="Amidohydro_3"/>
    <property type="match status" value="1"/>
</dbReference>
<dbReference type="InterPro" id="IPR032466">
    <property type="entry name" value="Metal_Hydrolase"/>
</dbReference>